<name>A0A0W4ZQT4_PNEC8</name>
<gene>
    <name evidence="1" type="ORF">T552_00444</name>
</gene>
<sequence>MSFESSAFNKRKRDDKLVDGLIENRKKRLLETFSELTLNEHIHKQEFSKDVDMKSESYYEKDAHTTVIESIEDFVDKEEKEIEIKPEISFLKGICEKIVKIQKYISEPQERTGDLVVYQCPQCCIYGYNLEQKKCVHRESEVVYKDKMRSEEISDQEEMTMNIDII</sequence>
<protein>
    <submittedName>
        <fullName evidence="1">Uncharacterized protein</fullName>
    </submittedName>
</protein>
<organism evidence="1 2">
    <name type="scientific">Pneumocystis carinii (strain B80)</name>
    <name type="common">Rat pneumocystis pneumonia agent</name>
    <name type="synonym">Pneumocystis carinii f. sp. carinii</name>
    <dbReference type="NCBI Taxonomy" id="1408658"/>
    <lineage>
        <taxon>Eukaryota</taxon>
        <taxon>Fungi</taxon>
        <taxon>Dikarya</taxon>
        <taxon>Ascomycota</taxon>
        <taxon>Taphrinomycotina</taxon>
        <taxon>Pneumocystomycetes</taxon>
        <taxon>Pneumocystaceae</taxon>
        <taxon>Pneumocystis</taxon>
    </lineage>
</organism>
<reference evidence="2" key="1">
    <citation type="journal article" date="2016" name="Nat. Commun.">
        <title>Genome analysis of three Pneumocystis species reveals adaptation mechanisms to life exclusively in mammalian hosts.</title>
        <authorList>
            <person name="Ma L."/>
            <person name="Chen Z."/>
            <person name="Huang D.W."/>
            <person name="Kutty G."/>
            <person name="Ishihara M."/>
            <person name="Wang H."/>
            <person name="Abouelleil A."/>
            <person name="Bishop L."/>
            <person name="Davey E."/>
            <person name="Deng R."/>
            <person name="Deng X."/>
            <person name="Fan L."/>
            <person name="Fantoni G."/>
            <person name="Fitzgerald M."/>
            <person name="Gogineni E."/>
            <person name="Goldberg J.M."/>
            <person name="Handley G."/>
            <person name="Hu X."/>
            <person name="Huber C."/>
            <person name="Jiao X."/>
            <person name="Jones K."/>
            <person name="Levin J.Z."/>
            <person name="Liu Y."/>
            <person name="Macdonald P."/>
            <person name="Melnikov A."/>
            <person name="Raley C."/>
            <person name="Sassi M."/>
            <person name="Sherman B.T."/>
            <person name="Song X."/>
            <person name="Sykes S."/>
            <person name="Tran B."/>
            <person name="Walsh L."/>
            <person name="Xia Y."/>
            <person name="Yang J."/>
            <person name="Young S."/>
            <person name="Zeng Q."/>
            <person name="Zheng X."/>
            <person name="Stephens R."/>
            <person name="Nusbaum C."/>
            <person name="Birren B.W."/>
            <person name="Azadi P."/>
            <person name="Lempicki R.A."/>
            <person name="Cuomo C.A."/>
            <person name="Kovacs J.A."/>
        </authorList>
    </citation>
    <scope>NUCLEOTIDE SEQUENCE [LARGE SCALE GENOMIC DNA]</scope>
    <source>
        <strain evidence="2">B80</strain>
    </source>
</reference>
<evidence type="ECO:0000313" key="2">
    <source>
        <dbReference type="Proteomes" id="UP000054454"/>
    </source>
</evidence>
<dbReference type="Proteomes" id="UP000054454">
    <property type="component" value="Unassembled WGS sequence"/>
</dbReference>
<dbReference type="EMBL" id="LFVZ01000002">
    <property type="protein sequence ID" value="KTW30732.1"/>
    <property type="molecule type" value="Genomic_DNA"/>
</dbReference>
<dbReference type="OrthoDB" id="5365034at2759"/>
<dbReference type="AlphaFoldDB" id="A0A0W4ZQT4"/>
<evidence type="ECO:0000313" key="1">
    <source>
        <dbReference type="EMBL" id="KTW30732.1"/>
    </source>
</evidence>
<dbReference type="VEuPathDB" id="FungiDB:T552_00444"/>
<accession>A0A0W4ZQT4</accession>
<dbReference type="GeneID" id="28935261"/>
<keyword evidence="2" id="KW-1185">Reference proteome</keyword>
<dbReference type="RefSeq" id="XP_018227328.1">
    <property type="nucleotide sequence ID" value="XM_018369059.1"/>
</dbReference>
<comment type="caution">
    <text evidence="1">The sequence shown here is derived from an EMBL/GenBank/DDBJ whole genome shotgun (WGS) entry which is preliminary data.</text>
</comment>
<proteinExistence type="predicted"/>